<accession>A0A4Y7SVT5</accession>
<dbReference type="GO" id="GO:0004601">
    <property type="term" value="F:peroxidase activity"/>
    <property type="evidence" value="ECO:0007669"/>
    <property type="project" value="UniProtKB-KW"/>
</dbReference>
<keyword evidence="6 8" id="KW-0560">Oxidoreductase</keyword>
<keyword evidence="7" id="KW-0408">Iron</keyword>
<dbReference type="PANTHER" id="PTHR31356:SF53">
    <property type="entry name" value="HEME PEROXIDASE"/>
    <property type="match status" value="1"/>
</dbReference>
<dbReference type="Proteomes" id="UP000298030">
    <property type="component" value="Unassembled WGS sequence"/>
</dbReference>
<keyword evidence="5" id="KW-0479">Metal-binding</keyword>
<evidence type="ECO:0000256" key="8">
    <source>
        <dbReference type="RuleBase" id="RU363051"/>
    </source>
</evidence>
<dbReference type="PRINTS" id="PR00459">
    <property type="entry name" value="ASPEROXIDASE"/>
</dbReference>
<dbReference type="Gene3D" id="1.10.420.10">
    <property type="entry name" value="Peroxidase, domain 2"/>
    <property type="match status" value="1"/>
</dbReference>
<dbReference type="EC" id="1.11.1.-" evidence="8"/>
<feature type="domain" description="Plant heme peroxidase family profile" evidence="9">
    <location>
        <begin position="62"/>
        <end position="299"/>
    </location>
</feature>
<comment type="similarity">
    <text evidence="2">Belongs to the peroxidase family. Cytochrome c peroxidase subfamily.</text>
</comment>
<dbReference type="AlphaFoldDB" id="A0A4Y7SVT5"/>
<comment type="caution">
    <text evidence="10">The sequence shown here is derived from an EMBL/GenBank/DDBJ whole genome shotgun (WGS) entry which is preliminary data.</text>
</comment>
<organism evidence="10 11">
    <name type="scientific">Coprinellus micaceus</name>
    <name type="common">Glistening ink-cap mushroom</name>
    <name type="synonym">Coprinus micaceus</name>
    <dbReference type="NCBI Taxonomy" id="71717"/>
    <lineage>
        <taxon>Eukaryota</taxon>
        <taxon>Fungi</taxon>
        <taxon>Dikarya</taxon>
        <taxon>Basidiomycota</taxon>
        <taxon>Agaricomycotina</taxon>
        <taxon>Agaricomycetes</taxon>
        <taxon>Agaricomycetidae</taxon>
        <taxon>Agaricales</taxon>
        <taxon>Agaricineae</taxon>
        <taxon>Psathyrellaceae</taxon>
        <taxon>Coprinellus</taxon>
    </lineage>
</organism>
<dbReference type="EMBL" id="QPFP01000052">
    <property type="protein sequence ID" value="TEB25970.1"/>
    <property type="molecule type" value="Genomic_DNA"/>
</dbReference>
<dbReference type="InterPro" id="IPR002207">
    <property type="entry name" value="Peroxidase_I"/>
</dbReference>
<evidence type="ECO:0000313" key="10">
    <source>
        <dbReference type="EMBL" id="TEB25970.1"/>
    </source>
</evidence>
<dbReference type="InterPro" id="IPR002016">
    <property type="entry name" value="Haem_peroxidase"/>
</dbReference>
<evidence type="ECO:0000256" key="2">
    <source>
        <dbReference type="ARBA" id="ARBA00005997"/>
    </source>
</evidence>
<comment type="function">
    <text evidence="1">Destroys radicals which are normally produced within the cells and which are toxic to biological systems.</text>
</comment>
<keyword evidence="11" id="KW-1185">Reference proteome</keyword>
<evidence type="ECO:0000256" key="1">
    <source>
        <dbReference type="ARBA" id="ARBA00003917"/>
    </source>
</evidence>
<dbReference type="PANTHER" id="PTHR31356">
    <property type="entry name" value="THYLAKOID LUMENAL 29 KDA PROTEIN, CHLOROPLASTIC-RELATED"/>
    <property type="match status" value="1"/>
</dbReference>
<evidence type="ECO:0000313" key="11">
    <source>
        <dbReference type="Proteomes" id="UP000298030"/>
    </source>
</evidence>
<dbReference type="Pfam" id="PF00141">
    <property type="entry name" value="peroxidase"/>
    <property type="match status" value="1"/>
</dbReference>
<evidence type="ECO:0000256" key="7">
    <source>
        <dbReference type="ARBA" id="ARBA00023004"/>
    </source>
</evidence>
<sequence length="605" mass="65901">MRLLPTGLLLLSSFAQVALSDDWPSVQYQALEQLLYEGRRPDGSSLSALVHPCRKRPTTLASVAAEWLRFAFHDMATHNVDDGTGGLDGSLVYELERPENFGLGFNQTSSDFELFPNKLISRADVMSIGAIQAVATCGGPIIPFRGGRIDVWEAGGQGSPEPQHDIETLTENFRKQGFTKEEMIKLVACGHTMGGVRSADFPQLVAPNPSSSVTVITDFDTTQNFDNKVVTEYLDGTTQNVLVVSDNKTMVSDLRVFESDGNATMRALSDAETFQNECRDILGRMLDVVPKGVTLTDEITLMHEKVPYSGLAVEKDKLVFKAGLRLTQKVNTTPSTSRVVTMFWCDKYGPNKDCKSSTKSSPSVKTLLESPDLSPVTLNLGYYFVSYSFVVPITASESISQFWFEVDEADGSSATAYNKNGTNYIVDQDQLFFTPMLSTADMISNASYTKVYTNREGEAFYRSLNLVVAVRDDLSPSRVYADGHDAAVPFFPYAISGTVDFTMNDSMTSVDGYKFYQGVFNTTGTQVTLDIHADASGKTVTQEFVATSPLDSTVYIAPADVSTDKKSSVKAQSTSGAVSMVLRGGWTVSTLCAVVAGMAFSLHSL</sequence>
<evidence type="ECO:0000256" key="3">
    <source>
        <dbReference type="ARBA" id="ARBA00022559"/>
    </source>
</evidence>
<dbReference type="InterPro" id="IPR010255">
    <property type="entry name" value="Haem_peroxidase_sf"/>
</dbReference>
<evidence type="ECO:0000259" key="9">
    <source>
        <dbReference type="PROSITE" id="PS50873"/>
    </source>
</evidence>
<keyword evidence="3 8" id="KW-0575">Peroxidase</keyword>
<keyword evidence="8" id="KW-0732">Signal</keyword>
<dbReference type="Gene3D" id="1.10.520.10">
    <property type="match status" value="1"/>
</dbReference>
<feature type="chain" id="PRO_5021510395" description="Peroxidase" evidence="8">
    <location>
        <begin position="21"/>
        <end position="605"/>
    </location>
</feature>
<dbReference type="STRING" id="71717.A0A4Y7SVT5"/>
<dbReference type="GO" id="GO:0000302">
    <property type="term" value="P:response to reactive oxygen species"/>
    <property type="evidence" value="ECO:0007669"/>
    <property type="project" value="TreeGrafter"/>
</dbReference>
<reference evidence="10 11" key="1">
    <citation type="journal article" date="2019" name="Nat. Ecol. Evol.">
        <title>Megaphylogeny resolves global patterns of mushroom evolution.</title>
        <authorList>
            <person name="Varga T."/>
            <person name="Krizsan K."/>
            <person name="Foldi C."/>
            <person name="Dima B."/>
            <person name="Sanchez-Garcia M."/>
            <person name="Sanchez-Ramirez S."/>
            <person name="Szollosi G.J."/>
            <person name="Szarkandi J.G."/>
            <person name="Papp V."/>
            <person name="Albert L."/>
            <person name="Andreopoulos W."/>
            <person name="Angelini C."/>
            <person name="Antonin V."/>
            <person name="Barry K.W."/>
            <person name="Bougher N.L."/>
            <person name="Buchanan P."/>
            <person name="Buyck B."/>
            <person name="Bense V."/>
            <person name="Catcheside P."/>
            <person name="Chovatia M."/>
            <person name="Cooper J."/>
            <person name="Damon W."/>
            <person name="Desjardin D."/>
            <person name="Finy P."/>
            <person name="Geml J."/>
            <person name="Haridas S."/>
            <person name="Hughes K."/>
            <person name="Justo A."/>
            <person name="Karasinski D."/>
            <person name="Kautmanova I."/>
            <person name="Kiss B."/>
            <person name="Kocsube S."/>
            <person name="Kotiranta H."/>
            <person name="LaButti K.M."/>
            <person name="Lechner B.E."/>
            <person name="Liimatainen K."/>
            <person name="Lipzen A."/>
            <person name="Lukacs Z."/>
            <person name="Mihaltcheva S."/>
            <person name="Morgado L.N."/>
            <person name="Niskanen T."/>
            <person name="Noordeloos M.E."/>
            <person name="Ohm R.A."/>
            <person name="Ortiz-Santana B."/>
            <person name="Ovrebo C."/>
            <person name="Racz N."/>
            <person name="Riley R."/>
            <person name="Savchenko A."/>
            <person name="Shiryaev A."/>
            <person name="Soop K."/>
            <person name="Spirin V."/>
            <person name="Szebenyi C."/>
            <person name="Tomsovsky M."/>
            <person name="Tulloss R.E."/>
            <person name="Uehling J."/>
            <person name="Grigoriev I.V."/>
            <person name="Vagvolgyi C."/>
            <person name="Papp T."/>
            <person name="Martin F.M."/>
            <person name="Miettinen O."/>
            <person name="Hibbett D.S."/>
            <person name="Nagy L.G."/>
        </authorList>
    </citation>
    <scope>NUCLEOTIDE SEQUENCE [LARGE SCALE GENOMIC DNA]</scope>
    <source>
        <strain evidence="10 11">FP101781</strain>
    </source>
</reference>
<dbReference type="InterPro" id="IPR044831">
    <property type="entry name" value="Ccp1-like"/>
</dbReference>
<name>A0A4Y7SVT5_COPMI</name>
<dbReference type="GO" id="GO:0034599">
    <property type="term" value="P:cellular response to oxidative stress"/>
    <property type="evidence" value="ECO:0007669"/>
    <property type="project" value="InterPro"/>
</dbReference>
<dbReference type="PROSITE" id="PS50873">
    <property type="entry name" value="PEROXIDASE_4"/>
    <property type="match status" value="1"/>
</dbReference>
<protein>
    <recommendedName>
        <fullName evidence="8">Peroxidase</fullName>
        <ecNumber evidence="8">1.11.1.-</ecNumber>
    </recommendedName>
</protein>
<dbReference type="OrthoDB" id="5985073at2759"/>
<dbReference type="PRINTS" id="PR00458">
    <property type="entry name" value="PEROXIDASE"/>
</dbReference>
<dbReference type="SUPFAM" id="SSF48113">
    <property type="entry name" value="Heme-dependent peroxidases"/>
    <property type="match status" value="1"/>
</dbReference>
<evidence type="ECO:0000256" key="4">
    <source>
        <dbReference type="ARBA" id="ARBA00022617"/>
    </source>
</evidence>
<dbReference type="GO" id="GO:0020037">
    <property type="term" value="F:heme binding"/>
    <property type="evidence" value="ECO:0007669"/>
    <property type="project" value="UniProtKB-UniRule"/>
</dbReference>
<evidence type="ECO:0000256" key="5">
    <source>
        <dbReference type="ARBA" id="ARBA00022723"/>
    </source>
</evidence>
<evidence type="ECO:0000256" key="6">
    <source>
        <dbReference type="ARBA" id="ARBA00023002"/>
    </source>
</evidence>
<dbReference type="GO" id="GO:0042744">
    <property type="term" value="P:hydrogen peroxide catabolic process"/>
    <property type="evidence" value="ECO:0007669"/>
    <property type="project" value="TreeGrafter"/>
</dbReference>
<proteinExistence type="inferred from homology"/>
<feature type="signal peptide" evidence="8">
    <location>
        <begin position="1"/>
        <end position="20"/>
    </location>
</feature>
<dbReference type="GO" id="GO:0046872">
    <property type="term" value="F:metal ion binding"/>
    <property type="evidence" value="ECO:0007669"/>
    <property type="project" value="UniProtKB-UniRule"/>
</dbReference>
<keyword evidence="4" id="KW-0349">Heme</keyword>
<gene>
    <name evidence="10" type="ORF">FA13DRAFT_1692769</name>
</gene>